<reference evidence="2" key="1">
    <citation type="journal article" date="2024" name="Proc. Natl. Acad. Sci. U.S.A.">
        <title>Extraordinary preservation of gene collinearity over three hundred million years revealed in homosporous lycophytes.</title>
        <authorList>
            <person name="Li C."/>
            <person name="Wickell D."/>
            <person name="Kuo L.Y."/>
            <person name="Chen X."/>
            <person name="Nie B."/>
            <person name="Liao X."/>
            <person name="Peng D."/>
            <person name="Ji J."/>
            <person name="Jenkins J."/>
            <person name="Williams M."/>
            <person name="Shu S."/>
            <person name="Plott C."/>
            <person name="Barry K."/>
            <person name="Rajasekar S."/>
            <person name="Grimwood J."/>
            <person name="Han X."/>
            <person name="Sun S."/>
            <person name="Hou Z."/>
            <person name="He W."/>
            <person name="Dai G."/>
            <person name="Sun C."/>
            <person name="Schmutz J."/>
            <person name="Leebens-Mack J.H."/>
            <person name="Li F.W."/>
            <person name="Wang L."/>
        </authorList>
    </citation>
    <scope>NUCLEOTIDE SEQUENCE [LARGE SCALE GENOMIC DNA]</scope>
    <source>
        <strain evidence="2">cv. PW_Plant_1</strain>
    </source>
</reference>
<evidence type="ECO:0000313" key="1">
    <source>
        <dbReference type="EMBL" id="KAJ7515808.1"/>
    </source>
</evidence>
<protein>
    <submittedName>
        <fullName evidence="1">Uncharacterized protein</fullName>
    </submittedName>
</protein>
<name>A0ACC2AE09_DIPCM</name>
<accession>A0ACC2AE09</accession>
<organism evidence="1 2">
    <name type="scientific">Diphasiastrum complanatum</name>
    <name type="common">Issler's clubmoss</name>
    <name type="synonym">Lycopodium complanatum</name>
    <dbReference type="NCBI Taxonomy" id="34168"/>
    <lineage>
        <taxon>Eukaryota</taxon>
        <taxon>Viridiplantae</taxon>
        <taxon>Streptophyta</taxon>
        <taxon>Embryophyta</taxon>
        <taxon>Tracheophyta</taxon>
        <taxon>Lycopodiopsida</taxon>
        <taxon>Lycopodiales</taxon>
        <taxon>Lycopodiaceae</taxon>
        <taxon>Lycopodioideae</taxon>
        <taxon>Diphasiastrum</taxon>
    </lineage>
</organism>
<dbReference type="Proteomes" id="UP001162992">
    <property type="component" value="Chromosome 22"/>
</dbReference>
<gene>
    <name evidence="1" type="ORF">O6H91_22G028600</name>
</gene>
<evidence type="ECO:0000313" key="2">
    <source>
        <dbReference type="Proteomes" id="UP001162992"/>
    </source>
</evidence>
<dbReference type="EMBL" id="CM055113">
    <property type="protein sequence ID" value="KAJ7515808.1"/>
    <property type="molecule type" value="Genomic_DNA"/>
</dbReference>
<keyword evidence="2" id="KW-1185">Reference proteome</keyword>
<comment type="caution">
    <text evidence="1">The sequence shown here is derived from an EMBL/GenBank/DDBJ whole genome shotgun (WGS) entry which is preliminary data.</text>
</comment>
<proteinExistence type="predicted"/>
<sequence>MANKRKPSKHQRRSCTTKLQKGSLHASKLDKGPKILEPEHVNNIDKESDRDEEFSLATDLSSNVYNALLLSLQASGGSFAKAYAQRQREEQGDSSDESGEEEGCEEERQNNFGELQGSHGNYEELNKHEANSANEFVVKEIVQNEISICSDNDESRHANSNNELMPVEEQEEIQMEETDSYSRADLCSGNFKHHMEHIVTEEERKKLAQITKFRSGAVATGIQGAKWLTSAVDFPKVDKRLEAYGMKLRIGNHWKSIQAAAEYGDFASEQQCQFFAMCNSYQDIIHSRRPILDGTIKGEEEDRSIMDAYLLHLLNHVLKTRDLVTKNNEKLQHHINTGLASKEDMELPRDQGFTRPKVLILMPLRSTVLRLVKRLLEVAPPSQKVSVEHKDRFFDDFGAEESADEEMLNNVHANDKEKVRKGAKPADFRALFGGNNDDHFRLGIKFTRKSIKLYNDLYTSDIIIASPIGLITRISEAENVKDKDIDFLSSIEIVVMDYANVILMQNWSHVVTAFEQLNQIPAQQHGTNFMRIREWYLNGHGRYYRQTIILSPFADAGMNALFLRTCVNHAGKIKLRSEYHGVLSKVMLQVRQVYERIECSSIAEVDDSRFDFFAKQVFTRIKDSVKGGIMVFMRSYFDFVRLRNFLKAQNSSFCLLGEYTKQSDISRARAWFFHGKRKILLYTERAHFYHRYQIRGIHDLIFYSLPDHANFYSEIVNMLEGVDNPSCTVLFSQFDKMQLERIVGSSRAEKLLSSKNRTFMFC</sequence>